<dbReference type="EMBL" id="VXRG01000157">
    <property type="protein sequence ID" value="MXY95505.1"/>
    <property type="molecule type" value="Genomic_DNA"/>
</dbReference>
<gene>
    <name evidence="1" type="ORF">F4Y42_18875</name>
</gene>
<accession>A0A6B0YZ78</accession>
<reference evidence="1" key="1">
    <citation type="submission" date="2019-09" db="EMBL/GenBank/DDBJ databases">
        <title>Characterisation of the sponge microbiome using genome-centric metagenomics.</title>
        <authorList>
            <person name="Engelberts J.P."/>
            <person name="Robbins S.J."/>
            <person name="De Goeij J.M."/>
            <person name="Aranda M."/>
            <person name="Bell S.C."/>
            <person name="Webster N.S."/>
        </authorList>
    </citation>
    <scope>NUCLEOTIDE SEQUENCE</scope>
    <source>
        <strain evidence="1">SB0664_bin_27</strain>
    </source>
</reference>
<proteinExistence type="predicted"/>
<protein>
    <submittedName>
        <fullName evidence="1">Uncharacterized protein</fullName>
    </submittedName>
</protein>
<evidence type="ECO:0000313" key="1">
    <source>
        <dbReference type="EMBL" id="MXY95505.1"/>
    </source>
</evidence>
<name>A0A6B0YZ78_9CHLR</name>
<dbReference type="AlphaFoldDB" id="A0A6B0YZ78"/>
<comment type="caution">
    <text evidence="1">The sequence shown here is derived from an EMBL/GenBank/DDBJ whole genome shotgun (WGS) entry which is preliminary data.</text>
</comment>
<sequence>MQMNKLYLTFEGPSVGESGLPVYAFAHALTGLQDAMRLMVEHLGGRQSGPGQPPRWAREQSSLQLTAVRSGSLTAELTLEEVNGQLSFENLGEQAIESIYSWDGRQDSALPPQVTNRLGAIPSELPADVRVWLGSADTPLKTEIKRTSSAVRSVSQSEEALLQGWLREVNWHRGTAQLHDYTGSFVPLRFSEEHAEEMQRLARQHVEVRGHGKLNQKGDWMPVTVEQISSGRSWGEPFDMDEFLTDPDPKIFDPNNLVTASEPFDVDEFVNIIHSGRDEGGKESPDC</sequence>
<organism evidence="1">
    <name type="scientific">Caldilineaceae bacterium SB0664_bin_27</name>
    <dbReference type="NCBI Taxonomy" id="2605260"/>
    <lineage>
        <taxon>Bacteria</taxon>
        <taxon>Bacillati</taxon>
        <taxon>Chloroflexota</taxon>
        <taxon>Caldilineae</taxon>
        <taxon>Caldilineales</taxon>
        <taxon>Caldilineaceae</taxon>
    </lineage>
</organism>